<dbReference type="Gramene" id="TKW25794">
    <property type="protein sequence ID" value="TKW25794"/>
    <property type="gene ID" value="SEVIR_3G142150v2"/>
</dbReference>
<dbReference type="AlphaFoldDB" id="A0A4U6VC02"/>
<evidence type="ECO:0000313" key="2">
    <source>
        <dbReference type="EMBL" id="TKW25794.1"/>
    </source>
</evidence>
<dbReference type="Proteomes" id="UP000298652">
    <property type="component" value="Chromosome 3"/>
</dbReference>
<organism evidence="2 3">
    <name type="scientific">Setaria viridis</name>
    <name type="common">Green bristlegrass</name>
    <name type="synonym">Setaria italica subsp. viridis</name>
    <dbReference type="NCBI Taxonomy" id="4556"/>
    <lineage>
        <taxon>Eukaryota</taxon>
        <taxon>Viridiplantae</taxon>
        <taxon>Streptophyta</taxon>
        <taxon>Embryophyta</taxon>
        <taxon>Tracheophyta</taxon>
        <taxon>Spermatophyta</taxon>
        <taxon>Magnoliopsida</taxon>
        <taxon>Liliopsida</taxon>
        <taxon>Poales</taxon>
        <taxon>Poaceae</taxon>
        <taxon>PACMAD clade</taxon>
        <taxon>Panicoideae</taxon>
        <taxon>Panicodae</taxon>
        <taxon>Paniceae</taxon>
        <taxon>Cenchrinae</taxon>
        <taxon>Setaria</taxon>
    </lineage>
</organism>
<reference evidence="2" key="1">
    <citation type="submission" date="2019-03" db="EMBL/GenBank/DDBJ databases">
        <title>WGS assembly of Setaria viridis.</title>
        <authorList>
            <person name="Huang P."/>
            <person name="Jenkins J."/>
            <person name="Grimwood J."/>
            <person name="Barry K."/>
            <person name="Healey A."/>
            <person name="Mamidi S."/>
            <person name="Sreedasyam A."/>
            <person name="Shu S."/>
            <person name="Feldman M."/>
            <person name="Wu J."/>
            <person name="Yu Y."/>
            <person name="Chen C."/>
            <person name="Johnson J."/>
            <person name="Rokhsar D."/>
            <person name="Baxter I."/>
            <person name="Schmutz J."/>
            <person name="Brutnell T."/>
            <person name="Kellogg E."/>
        </authorList>
    </citation>
    <scope>NUCLEOTIDE SEQUENCE [LARGE SCALE GENOMIC DNA]</scope>
</reference>
<name>A0A4U6VC02_SETVI</name>
<proteinExistence type="predicted"/>
<dbReference type="EMBL" id="CM016554">
    <property type="protein sequence ID" value="TKW25794.1"/>
    <property type="molecule type" value="Genomic_DNA"/>
</dbReference>
<evidence type="ECO:0000256" key="1">
    <source>
        <dbReference type="SAM" id="MobiDB-lite"/>
    </source>
</evidence>
<gene>
    <name evidence="2" type="ORF">SEVIR_3G142150v2</name>
</gene>
<accession>A0A4U6VC02</accession>
<feature type="region of interest" description="Disordered" evidence="1">
    <location>
        <begin position="102"/>
        <end position="156"/>
    </location>
</feature>
<protein>
    <submittedName>
        <fullName evidence="2">Uncharacterized protein</fullName>
    </submittedName>
</protein>
<keyword evidence="3" id="KW-1185">Reference proteome</keyword>
<sequence>MRHSPALPSYRAHPLGFRWNRPPPVPSVSLAPLLPPSLGMPRAAPHALSAGEPRCPSPASLRRRVALPLPRPLPCSISRRAAGPLPCSISRRAVGPLPCSLRRRAARPRRPTPAPSAGEPWGHAAPPLLPPPARTTRAAASPSPSVRSTDVQTPFRGTPAIQSSIQKAQVQVGDRLNDSATSKEPSILHPAAEIASLSRCSVSPVFQTVNSNLVRAVTAPLIFTV</sequence>
<feature type="compositionally biased region" description="Low complexity" evidence="1">
    <location>
        <begin position="134"/>
        <end position="144"/>
    </location>
</feature>
<evidence type="ECO:0000313" key="3">
    <source>
        <dbReference type="Proteomes" id="UP000298652"/>
    </source>
</evidence>